<name>A0AAV6IBB1_9ERIC</name>
<dbReference type="AlphaFoldDB" id="A0AAV6IBB1"/>
<gene>
    <name evidence="4" type="ORF">RHGRI_030800</name>
</gene>
<evidence type="ECO:0000259" key="3">
    <source>
        <dbReference type="PROSITE" id="PS50158"/>
    </source>
</evidence>
<feature type="domain" description="CCHC-type" evidence="3">
    <location>
        <begin position="101"/>
        <end position="117"/>
    </location>
</feature>
<evidence type="ECO:0000313" key="4">
    <source>
        <dbReference type="EMBL" id="KAG5523920.1"/>
    </source>
</evidence>
<dbReference type="SUPFAM" id="SSF57756">
    <property type="entry name" value="Retrovirus zinc finger-like domains"/>
    <property type="match status" value="1"/>
</dbReference>
<dbReference type="GO" id="GO:0003676">
    <property type="term" value="F:nucleic acid binding"/>
    <property type="evidence" value="ECO:0007669"/>
    <property type="project" value="InterPro"/>
</dbReference>
<keyword evidence="1" id="KW-0862">Zinc</keyword>
<evidence type="ECO:0000313" key="5">
    <source>
        <dbReference type="Proteomes" id="UP000823749"/>
    </source>
</evidence>
<evidence type="ECO:0000256" key="2">
    <source>
        <dbReference type="SAM" id="MobiDB-lite"/>
    </source>
</evidence>
<dbReference type="Proteomes" id="UP000823749">
    <property type="component" value="Chromosome 11"/>
</dbReference>
<organism evidence="4 5">
    <name type="scientific">Rhododendron griersonianum</name>
    <dbReference type="NCBI Taxonomy" id="479676"/>
    <lineage>
        <taxon>Eukaryota</taxon>
        <taxon>Viridiplantae</taxon>
        <taxon>Streptophyta</taxon>
        <taxon>Embryophyta</taxon>
        <taxon>Tracheophyta</taxon>
        <taxon>Spermatophyta</taxon>
        <taxon>Magnoliopsida</taxon>
        <taxon>eudicotyledons</taxon>
        <taxon>Gunneridae</taxon>
        <taxon>Pentapetalae</taxon>
        <taxon>asterids</taxon>
        <taxon>Ericales</taxon>
        <taxon>Ericaceae</taxon>
        <taxon>Ericoideae</taxon>
        <taxon>Rhodoreae</taxon>
        <taxon>Rhododendron</taxon>
    </lineage>
</organism>
<evidence type="ECO:0000256" key="1">
    <source>
        <dbReference type="PROSITE-ProRule" id="PRU00047"/>
    </source>
</evidence>
<proteinExistence type="predicted"/>
<dbReference type="InterPro" id="IPR001878">
    <property type="entry name" value="Znf_CCHC"/>
</dbReference>
<comment type="caution">
    <text evidence="4">The sequence shown here is derived from an EMBL/GenBank/DDBJ whole genome shotgun (WGS) entry which is preliminary data.</text>
</comment>
<reference evidence="4" key="1">
    <citation type="submission" date="2020-08" db="EMBL/GenBank/DDBJ databases">
        <title>Plant Genome Project.</title>
        <authorList>
            <person name="Zhang R.-G."/>
        </authorList>
    </citation>
    <scope>NUCLEOTIDE SEQUENCE</scope>
    <source>
        <strain evidence="4">WSP0</strain>
        <tissue evidence="4">Leaf</tissue>
    </source>
</reference>
<dbReference type="Gene3D" id="4.10.60.10">
    <property type="entry name" value="Zinc finger, CCHC-type"/>
    <property type="match status" value="1"/>
</dbReference>
<dbReference type="GO" id="GO:0008270">
    <property type="term" value="F:zinc ion binding"/>
    <property type="evidence" value="ECO:0007669"/>
    <property type="project" value="UniProtKB-KW"/>
</dbReference>
<sequence>MAQEFLALRQGTMTVTQYMTRFEELSRHAQTYIPTDAVRATLINEREINDSIRITNQRKAPPTSGGPIRNNNQGIVTPKPYKKNGQNPHRETLKRNVETIKCYNYGQMGHYKRKCPQPFGIRNFANRGQLQPEAMEGGMFPLQGAEENPNPLAHQGTLTPFKVVSSLSPEYRTYLQHE</sequence>
<keyword evidence="5" id="KW-1185">Reference proteome</keyword>
<protein>
    <recommendedName>
        <fullName evidence="3">CCHC-type domain-containing protein</fullName>
    </recommendedName>
</protein>
<dbReference type="InterPro" id="IPR036875">
    <property type="entry name" value="Znf_CCHC_sf"/>
</dbReference>
<keyword evidence="1" id="KW-0479">Metal-binding</keyword>
<dbReference type="PROSITE" id="PS50158">
    <property type="entry name" value="ZF_CCHC"/>
    <property type="match status" value="1"/>
</dbReference>
<accession>A0AAV6IBB1</accession>
<keyword evidence="1" id="KW-0863">Zinc-finger</keyword>
<dbReference type="EMBL" id="JACTNZ010000011">
    <property type="protein sequence ID" value="KAG5523920.1"/>
    <property type="molecule type" value="Genomic_DNA"/>
</dbReference>
<feature type="region of interest" description="Disordered" evidence="2">
    <location>
        <begin position="57"/>
        <end position="89"/>
    </location>
</feature>